<feature type="region of interest" description="Disordered" evidence="1">
    <location>
        <begin position="1"/>
        <end position="24"/>
    </location>
</feature>
<dbReference type="Proteomes" id="UP000288012">
    <property type="component" value="Unassembled WGS sequence"/>
</dbReference>
<reference evidence="2 3" key="1">
    <citation type="submission" date="2018-12" db="EMBL/GenBank/DDBJ databases">
        <title>Legionella sp,whole genome shotgun sequence.</title>
        <authorList>
            <person name="Wu H."/>
        </authorList>
    </citation>
    <scope>NUCLEOTIDE SEQUENCE [LARGE SCALE GENOMIC DNA]</scope>
    <source>
        <strain evidence="3">km714</strain>
    </source>
</reference>
<protein>
    <submittedName>
        <fullName evidence="2">Uncharacterized protein</fullName>
    </submittedName>
</protein>
<comment type="caution">
    <text evidence="2">The sequence shown here is derived from an EMBL/GenBank/DDBJ whole genome shotgun (WGS) entry which is preliminary data.</text>
</comment>
<name>A0A433JJB4_9GAMM</name>
<proteinExistence type="predicted"/>
<feature type="region of interest" description="Disordered" evidence="1">
    <location>
        <begin position="115"/>
        <end position="148"/>
    </location>
</feature>
<gene>
    <name evidence="2" type="ORF">EKM59_06095</name>
</gene>
<dbReference type="AlphaFoldDB" id="A0A433JJB4"/>
<feature type="region of interest" description="Disordered" evidence="1">
    <location>
        <begin position="576"/>
        <end position="598"/>
    </location>
</feature>
<dbReference type="RefSeq" id="WP_127111267.1">
    <property type="nucleotide sequence ID" value="NZ_RZGR01000014.1"/>
</dbReference>
<evidence type="ECO:0000313" key="2">
    <source>
        <dbReference type="EMBL" id="RUQ88242.1"/>
    </source>
</evidence>
<keyword evidence="3" id="KW-1185">Reference proteome</keyword>
<sequence length="598" mass="67741">MYEPSRKKQRTNNTHQAQFLPAPEQKPLSSYFTEGFLSTLASSWQTPTPPLNPQEIFGPLYWPPLHLRLSNQPVIQSDVDNQHQLSYLPPVQTAYPEKEQQHASRLIENPEALPLSSLPQHSSKKRKQKSIQQDVPEDDQQNSKDKQTYQRAYYAARKCFAAKHPCPQDNCEAWKNESPNYIKIFKSIYARCADKENAAEIKRGSDAAEHDVKNKIPMPSREKLLVEGIVYADAYEKAHDNCCAKQGENSGKEAAKKNCIKPAREKLMRRGKGYADAYEKAFDEQFAKLTPGQRLLTQAATNGCRTALNGGTLLSQQEMEEKGWNKTYIAQYRKSFLEAACQLKPEDISKRQGRNNGTMAGLRGYQAPSPEEFKRQQRDLIYQNAFLKAFKQAKALYGDINCKTMTYYLVGEQVLASFYTPEMEHGDHRVKSLAEIRGSKRAAFLCKQLIKAYKADWIEEEDDKLEVHVHGPFVVIDNYDVLLDSGLSPRESLPQLPAVHKKYWETLMQSQGTIITAANVVDDDFFATFMTAEEAEQAMVEIQSKEAGSNSLASHSASASSSTASQPQAISSFSSTPYNFFSQSPREEETQEFFYRPD</sequence>
<accession>A0A433JJB4</accession>
<evidence type="ECO:0000313" key="3">
    <source>
        <dbReference type="Proteomes" id="UP000288012"/>
    </source>
</evidence>
<organism evidence="2 3">
    <name type="scientific">Legionella septentrionalis</name>
    <dbReference type="NCBI Taxonomy" id="2498109"/>
    <lineage>
        <taxon>Bacteria</taxon>
        <taxon>Pseudomonadati</taxon>
        <taxon>Pseudomonadota</taxon>
        <taxon>Gammaproteobacteria</taxon>
        <taxon>Legionellales</taxon>
        <taxon>Legionellaceae</taxon>
        <taxon>Legionella</taxon>
    </lineage>
</organism>
<feature type="region of interest" description="Disordered" evidence="1">
    <location>
        <begin position="551"/>
        <end position="570"/>
    </location>
</feature>
<dbReference type="EMBL" id="RZGR01000014">
    <property type="protein sequence ID" value="RUQ88242.1"/>
    <property type="molecule type" value="Genomic_DNA"/>
</dbReference>
<evidence type="ECO:0000256" key="1">
    <source>
        <dbReference type="SAM" id="MobiDB-lite"/>
    </source>
</evidence>